<gene>
    <name evidence="4" type="ORF">V6624_09530</name>
</gene>
<proteinExistence type="predicted"/>
<dbReference type="NCBIfam" id="NF005293">
    <property type="entry name" value="PRK06816.1"/>
    <property type="match status" value="1"/>
</dbReference>
<evidence type="ECO:0000256" key="2">
    <source>
        <dbReference type="ARBA" id="ARBA00023315"/>
    </source>
</evidence>
<keyword evidence="2" id="KW-0012">Acyltransferase</keyword>
<organism evidence="4 5">
    <name type="scientific">Flavobacterium ginsenosidimutans</name>
    <dbReference type="NCBI Taxonomy" id="687844"/>
    <lineage>
        <taxon>Bacteria</taxon>
        <taxon>Pseudomonadati</taxon>
        <taxon>Bacteroidota</taxon>
        <taxon>Flavobacteriia</taxon>
        <taxon>Flavobacteriales</taxon>
        <taxon>Flavobacteriaceae</taxon>
        <taxon>Flavobacterium</taxon>
    </lineage>
</organism>
<feature type="domain" description="Beta-ketoacyl-[acyl-carrier-protein] synthase III C-terminal" evidence="3">
    <location>
        <begin position="281"/>
        <end position="360"/>
    </location>
</feature>
<dbReference type="InterPro" id="IPR013747">
    <property type="entry name" value="ACP_syn_III_C"/>
</dbReference>
<dbReference type="InterPro" id="IPR016039">
    <property type="entry name" value="Thiolase-like"/>
</dbReference>
<protein>
    <submittedName>
        <fullName evidence="4">Beta-ketoacyl-ACP synthase III</fullName>
    </submittedName>
</protein>
<sequence length="377" mass="41993">MFEVYITKAAKYLPNEAVSNDEMEAYLGLINDTASKARRIILRNNKITSRYYAVDKEGKSTHSNAELTKNAILPLFDENFTPQDLEVLSCGTSTPDIFLPSHAAMVHGLLKNKSVELNSSTGVCCAGMNSLKFGFLSVRSGNSKNAICTGSEKVSTWLNAQKYNHEADNLKSLEEQPIIAFKKDFLRWMLSDGAGAFLLENKPRGPISLKIEWMEAFSYAYELETCMYAGGDKLENGEIKGWSDYSPEQWLNESVFSIKQDVKLLDEFILSKGAQSMKDAMDKNNIKSEDVTYFIPHVSSNFFVEGLKKGLNEKGIGMSDDKWFMNLSRVGNVGSASIYLALEELMSSGNLKKGDKILLSVPESGRFSFAYAYLTVC</sequence>
<dbReference type="EMBL" id="CP147988">
    <property type="protein sequence ID" value="WXK51869.1"/>
    <property type="molecule type" value="Genomic_DNA"/>
</dbReference>
<dbReference type="CDD" id="cd00827">
    <property type="entry name" value="init_cond_enzymes"/>
    <property type="match status" value="1"/>
</dbReference>
<evidence type="ECO:0000313" key="5">
    <source>
        <dbReference type="Proteomes" id="UP001447857"/>
    </source>
</evidence>
<evidence type="ECO:0000259" key="3">
    <source>
        <dbReference type="Pfam" id="PF08541"/>
    </source>
</evidence>
<reference evidence="4 5" key="1">
    <citation type="submission" date="2024-02" db="EMBL/GenBank/DDBJ databases">
        <title>complete genome of Flavobacterium ginsenosidimutans Str. YTB16.</title>
        <authorList>
            <person name="Wang Q."/>
        </authorList>
    </citation>
    <scope>NUCLEOTIDE SEQUENCE [LARGE SCALE GENOMIC DNA]</scope>
    <source>
        <strain evidence="4 5">YTB16</strain>
    </source>
</reference>
<name>A0ABZ2QCU4_9FLAO</name>
<evidence type="ECO:0000256" key="1">
    <source>
        <dbReference type="ARBA" id="ARBA00022679"/>
    </source>
</evidence>
<dbReference type="Gene3D" id="3.40.47.10">
    <property type="match status" value="2"/>
</dbReference>
<dbReference type="SUPFAM" id="SSF53901">
    <property type="entry name" value="Thiolase-like"/>
    <property type="match status" value="1"/>
</dbReference>
<dbReference type="Proteomes" id="UP001447857">
    <property type="component" value="Chromosome"/>
</dbReference>
<dbReference type="RefSeq" id="WP_111284451.1">
    <property type="nucleotide sequence ID" value="NZ_CP147988.1"/>
</dbReference>
<dbReference type="PANTHER" id="PTHR34069">
    <property type="entry name" value="3-OXOACYL-[ACYL-CARRIER-PROTEIN] SYNTHASE 3"/>
    <property type="match status" value="1"/>
</dbReference>
<keyword evidence="1" id="KW-0808">Transferase</keyword>
<accession>A0ABZ2QCU4</accession>
<keyword evidence="5" id="KW-1185">Reference proteome</keyword>
<dbReference type="PANTHER" id="PTHR34069:SF2">
    <property type="entry name" value="BETA-KETOACYL-[ACYL-CARRIER-PROTEIN] SYNTHASE III"/>
    <property type="match status" value="1"/>
</dbReference>
<dbReference type="Pfam" id="PF08541">
    <property type="entry name" value="ACP_syn_III_C"/>
    <property type="match status" value="1"/>
</dbReference>
<evidence type="ECO:0000313" key="4">
    <source>
        <dbReference type="EMBL" id="WXK51869.1"/>
    </source>
</evidence>